<dbReference type="EMBL" id="VICG01000004">
    <property type="protein sequence ID" value="KAA8573108.1"/>
    <property type="molecule type" value="Genomic_DNA"/>
</dbReference>
<name>A0A5M9JUB2_MONFR</name>
<gene>
    <name evidence="1" type="ORF">EYC84_003632</name>
</gene>
<proteinExistence type="predicted"/>
<accession>A0A5M9JUB2</accession>
<evidence type="ECO:0000313" key="1">
    <source>
        <dbReference type="EMBL" id="KAA8573108.1"/>
    </source>
</evidence>
<dbReference type="Proteomes" id="UP000322873">
    <property type="component" value="Unassembled WGS sequence"/>
</dbReference>
<comment type="caution">
    <text evidence="1">The sequence shown here is derived from an EMBL/GenBank/DDBJ whole genome shotgun (WGS) entry which is preliminary data.</text>
</comment>
<reference evidence="1 2" key="1">
    <citation type="submission" date="2019-06" db="EMBL/GenBank/DDBJ databases">
        <title>Genome Sequence of the Brown Rot Fungal Pathogen Monilinia fructicola.</title>
        <authorList>
            <person name="De Miccolis Angelini R.M."/>
            <person name="Landi L."/>
            <person name="Abate D."/>
            <person name="Pollastro S."/>
            <person name="Romanazzi G."/>
            <person name="Faretra F."/>
        </authorList>
    </citation>
    <scope>NUCLEOTIDE SEQUENCE [LARGE SCALE GENOMIC DNA]</scope>
    <source>
        <strain evidence="1 2">Mfrc123</strain>
    </source>
</reference>
<protein>
    <submittedName>
        <fullName evidence="1">Uncharacterized protein</fullName>
    </submittedName>
</protein>
<evidence type="ECO:0000313" key="2">
    <source>
        <dbReference type="Proteomes" id="UP000322873"/>
    </source>
</evidence>
<keyword evidence="2" id="KW-1185">Reference proteome</keyword>
<dbReference type="AlphaFoldDB" id="A0A5M9JUB2"/>
<organism evidence="1 2">
    <name type="scientific">Monilinia fructicola</name>
    <name type="common">Brown rot fungus</name>
    <name type="synonym">Ciboria fructicola</name>
    <dbReference type="NCBI Taxonomy" id="38448"/>
    <lineage>
        <taxon>Eukaryota</taxon>
        <taxon>Fungi</taxon>
        <taxon>Dikarya</taxon>
        <taxon>Ascomycota</taxon>
        <taxon>Pezizomycotina</taxon>
        <taxon>Leotiomycetes</taxon>
        <taxon>Helotiales</taxon>
        <taxon>Sclerotiniaceae</taxon>
        <taxon>Monilinia</taxon>
    </lineage>
</organism>
<sequence length="73" mass="9130">MSWIEMFPAIHFFNKKRSFDYPVVTKQEKRYFFKYHESIVIIMRVLRPLLHEFQARHLPRNPPVQPRRQSHYD</sequence>